<dbReference type="InterPro" id="IPR013839">
    <property type="entry name" value="DNAligase_adenylation"/>
</dbReference>
<feature type="binding site" evidence="11">
    <location>
        <position position="113"/>
    </location>
    <ligand>
        <name>NAD(+)</name>
        <dbReference type="ChEBI" id="CHEBI:57540"/>
    </ligand>
</feature>
<dbReference type="PROSITE" id="PS50172">
    <property type="entry name" value="BRCT"/>
    <property type="match status" value="1"/>
</dbReference>
<dbReference type="SMART" id="SM00532">
    <property type="entry name" value="LIGANc"/>
    <property type="match status" value="1"/>
</dbReference>
<feature type="binding site" evidence="11">
    <location>
        <begin position="81"/>
        <end position="82"/>
    </location>
    <ligand>
        <name>NAD(+)</name>
        <dbReference type="ChEBI" id="CHEBI:57540"/>
    </ligand>
</feature>
<dbReference type="Gene3D" id="3.30.470.30">
    <property type="entry name" value="DNA ligase/mRNA capping enzyme"/>
    <property type="match status" value="1"/>
</dbReference>
<evidence type="ECO:0000256" key="3">
    <source>
        <dbReference type="ARBA" id="ARBA00022705"/>
    </source>
</evidence>
<evidence type="ECO:0000256" key="5">
    <source>
        <dbReference type="ARBA" id="ARBA00022763"/>
    </source>
</evidence>
<comment type="caution">
    <text evidence="14">The sequence shown here is derived from an EMBL/GenBank/DDBJ whole genome shotgun (WGS) entry which is preliminary data.</text>
</comment>
<dbReference type="CDD" id="cd00114">
    <property type="entry name" value="LIGANc"/>
    <property type="match status" value="1"/>
</dbReference>
<feature type="binding site" evidence="11">
    <location>
        <position position="411"/>
    </location>
    <ligand>
        <name>Zn(2+)</name>
        <dbReference type="ChEBI" id="CHEBI:29105"/>
    </ligand>
</feature>
<feature type="binding site" evidence="11">
    <location>
        <position position="314"/>
    </location>
    <ligand>
        <name>NAD(+)</name>
        <dbReference type="ChEBI" id="CHEBI:57540"/>
    </ligand>
</feature>
<evidence type="ECO:0000313" key="15">
    <source>
        <dbReference type="Proteomes" id="UP001312893"/>
    </source>
</evidence>
<evidence type="ECO:0000256" key="9">
    <source>
        <dbReference type="ARBA" id="ARBA00023204"/>
    </source>
</evidence>
<dbReference type="PROSITE" id="PS01055">
    <property type="entry name" value="DNA_LIGASE_N1"/>
    <property type="match status" value="1"/>
</dbReference>
<keyword evidence="2 11" id="KW-0436">Ligase</keyword>
<gene>
    <name evidence="11 14" type="primary">ligA</name>
    <name evidence="14" type="ORF">QFI96_020465</name>
</gene>
<comment type="caution">
    <text evidence="11">Lacks conserved residue(s) required for the propagation of feature annotation.</text>
</comment>
<dbReference type="Gene3D" id="1.10.150.20">
    <property type="entry name" value="5' to 3' exonuclease, C-terminal subdomain"/>
    <property type="match status" value="2"/>
</dbReference>
<feature type="binding site" evidence="11">
    <location>
        <position position="290"/>
    </location>
    <ligand>
        <name>NAD(+)</name>
        <dbReference type="ChEBI" id="CHEBI:57540"/>
    </ligand>
</feature>
<dbReference type="SMART" id="SM00278">
    <property type="entry name" value="HhH1"/>
    <property type="match status" value="4"/>
</dbReference>
<evidence type="ECO:0000256" key="1">
    <source>
        <dbReference type="ARBA" id="ARBA00004067"/>
    </source>
</evidence>
<keyword evidence="5 11" id="KW-0227">DNA damage</keyword>
<keyword evidence="11" id="KW-0464">Manganese</keyword>
<dbReference type="EC" id="6.5.1.2" evidence="11 12"/>
<evidence type="ECO:0000256" key="4">
    <source>
        <dbReference type="ARBA" id="ARBA00022723"/>
    </source>
</evidence>
<evidence type="ECO:0000256" key="8">
    <source>
        <dbReference type="ARBA" id="ARBA00023027"/>
    </source>
</evidence>
<dbReference type="Gene3D" id="6.20.10.30">
    <property type="match status" value="1"/>
</dbReference>
<evidence type="ECO:0000256" key="12">
    <source>
        <dbReference type="RuleBase" id="RU000618"/>
    </source>
</evidence>
<dbReference type="RefSeq" id="WP_123755311.1">
    <property type="nucleotide sequence ID" value="NZ_JARXNK020000105.1"/>
</dbReference>
<evidence type="ECO:0000259" key="13">
    <source>
        <dbReference type="PROSITE" id="PS50172"/>
    </source>
</evidence>
<dbReference type="PROSITE" id="PS01056">
    <property type="entry name" value="DNA_LIGASE_N2"/>
    <property type="match status" value="1"/>
</dbReference>
<dbReference type="NCBIfam" id="TIGR00575">
    <property type="entry name" value="dnlj"/>
    <property type="match status" value="1"/>
</dbReference>
<dbReference type="Gene3D" id="1.10.287.610">
    <property type="entry name" value="Helix hairpin bin"/>
    <property type="match status" value="1"/>
</dbReference>
<comment type="cofactor">
    <cofactor evidence="11">
        <name>Mg(2+)</name>
        <dbReference type="ChEBI" id="CHEBI:18420"/>
    </cofactor>
    <cofactor evidence="11">
        <name>Mn(2+)</name>
        <dbReference type="ChEBI" id="CHEBI:29035"/>
    </cofactor>
</comment>
<evidence type="ECO:0000256" key="6">
    <source>
        <dbReference type="ARBA" id="ARBA00022833"/>
    </source>
</evidence>
<dbReference type="Pfam" id="PF03120">
    <property type="entry name" value="OB_DNA_ligase"/>
    <property type="match status" value="1"/>
</dbReference>
<evidence type="ECO:0000256" key="11">
    <source>
        <dbReference type="HAMAP-Rule" id="MF_01588"/>
    </source>
</evidence>
<comment type="catalytic activity">
    <reaction evidence="10 11 12">
        <text>NAD(+) + (deoxyribonucleotide)n-3'-hydroxyl + 5'-phospho-(deoxyribonucleotide)m = (deoxyribonucleotide)n+m + AMP + beta-nicotinamide D-nucleotide.</text>
        <dbReference type="EC" id="6.5.1.2"/>
    </reaction>
</comment>
<dbReference type="SUPFAM" id="SSF47781">
    <property type="entry name" value="RuvA domain 2-like"/>
    <property type="match status" value="1"/>
</dbReference>
<organism evidence="14 15">
    <name type="scientific">Raoultella lignicola</name>
    <dbReference type="NCBI Taxonomy" id="3040939"/>
    <lineage>
        <taxon>Bacteria</taxon>
        <taxon>Pseudomonadati</taxon>
        <taxon>Pseudomonadota</taxon>
        <taxon>Gammaproteobacteria</taxon>
        <taxon>Enterobacterales</taxon>
        <taxon>Enterobacteriaceae</taxon>
        <taxon>Klebsiella/Raoultella group</taxon>
        <taxon>Raoultella</taxon>
    </lineage>
</organism>
<dbReference type="GO" id="GO:0003911">
    <property type="term" value="F:DNA ligase (NAD+) activity"/>
    <property type="evidence" value="ECO:0007669"/>
    <property type="project" value="UniProtKB-EC"/>
</dbReference>
<keyword evidence="7 11" id="KW-0460">Magnesium</keyword>
<evidence type="ECO:0000256" key="2">
    <source>
        <dbReference type="ARBA" id="ARBA00022598"/>
    </source>
</evidence>
<keyword evidence="6 11" id="KW-0862">Zinc</keyword>
<accession>A0ABU9FCC4</accession>
<feature type="binding site" evidence="11">
    <location>
        <position position="432"/>
    </location>
    <ligand>
        <name>Zn(2+)</name>
        <dbReference type="ChEBI" id="CHEBI:29105"/>
    </ligand>
</feature>
<dbReference type="InterPro" id="IPR012340">
    <property type="entry name" value="NA-bd_OB-fold"/>
</dbReference>
<dbReference type="EMBL" id="JARXNK020000105">
    <property type="protein sequence ID" value="MEL0554061.1"/>
    <property type="molecule type" value="Genomic_DNA"/>
</dbReference>
<dbReference type="InterPro" id="IPR003583">
    <property type="entry name" value="Hlx-hairpin-Hlx_DNA-bd_motif"/>
</dbReference>
<keyword evidence="3 11" id="KW-0235">DNA replication</keyword>
<dbReference type="InterPro" id="IPR001357">
    <property type="entry name" value="BRCT_dom"/>
</dbReference>
<dbReference type="InterPro" id="IPR036420">
    <property type="entry name" value="BRCT_dom_sf"/>
</dbReference>
<dbReference type="InterPro" id="IPR018239">
    <property type="entry name" value="DNA_ligase_AS"/>
</dbReference>
<dbReference type="Pfam" id="PF03119">
    <property type="entry name" value="DNA_ligase_ZBD"/>
    <property type="match status" value="1"/>
</dbReference>
<dbReference type="InterPro" id="IPR010994">
    <property type="entry name" value="RuvA_2-like"/>
</dbReference>
<dbReference type="InterPro" id="IPR004150">
    <property type="entry name" value="NAD_DNA_ligase_OB"/>
</dbReference>
<dbReference type="Pfam" id="PF00533">
    <property type="entry name" value="BRCT"/>
    <property type="match status" value="1"/>
</dbReference>
<dbReference type="Gene3D" id="3.40.50.10190">
    <property type="entry name" value="BRCT domain"/>
    <property type="match status" value="1"/>
</dbReference>
<dbReference type="SUPFAM" id="SSF50249">
    <property type="entry name" value="Nucleic acid-binding proteins"/>
    <property type="match status" value="1"/>
</dbReference>
<keyword evidence="9 11" id="KW-0234">DNA repair</keyword>
<dbReference type="PANTHER" id="PTHR23389:SF9">
    <property type="entry name" value="DNA LIGASE"/>
    <property type="match status" value="1"/>
</dbReference>
<dbReference type="InterPro" id="IPR001679">
    <property type="entry name" value="DNA_ligase"/>
</dbReference>
<dbReference type="InterPro" id="IPR013840">
    <property type="entry name" value="DNAligase_N"/>
</dbReference>
<sequence>MEPIEQKLTELRATLRHHEYLYHVMDTPEIPDAEYDRLMGELRELEASHPELITSDSPTQRVGATPLASFSQIRHDVPMLSLDNVFDEESFLAFNKRVQDRLKSSDDLVYCCELKLDGLAVSILYENGVLIQAATRGDGTTGEDITSNVRTIRAIPLKLRGDNIPARLEVRGEVFLPQAGFEKINDEARRTGGKVFANPRNAAAGSLRQLDPRITAKRPLTFFCYGVGVLDGGVLPESHSGRLQQFKAWGLPVSDRVKLCHTPEEVLTYYRKVEQDRPHLGFDIDGVVIKVDSLALQEQLGFVARAPRWAVAFKFPAQEQMTFVRDVEFQVGRTGAITPVARLEPVHVAGVLVSNATLHNADEIARLGLRIGDKVVIRRAGDVIPQVVNVVLSERPEDTREIEFPTHCPVCNSDVERVEGEAVTRCTGGLICGAQRKEALKHFVSRRALDVEGMGDKIIDQLVEKEYVHTPADLFRLSAGKLTGLDRMGPKSAQNVVNALEKSKQTTFARFLYALGIREVGEATAAGLAAYFGTIEALEQASIEELQKVQDVGIVVATHVFNFFAEESNRDVIAQLRTEGVSWPAPVVVNAEEIDSPFAGKTVVLTGSLSQLSRDDAKARLLALGAKVAGSVSKKTDLVIAGEAAGSKLAKAQELGIEVIDEAEMLRLLGD</sequence>
<dbReference type="Proteomes" id="UP001312893">
    <property type="component" value="Unassembled WGS sequence"/>
</dbReference>
<name>A0ABU9FCC4_9ENTR</name>
<dbReference type="NCBIfam" id="NF005932">
    <property type="entry name" value="PRK07956.1"/>
    <property type="match status" value="1"/>
</dbReference>
<dbReference type="InterPro" id="IPR004149">
    <property type="entry name" value="Znf_DNAligase_C4"/>
</dbReference>
<dbReference type="Pfam" id="PF12826">
    <property type="entry name" value="HHH_2"/>
    <property type="match status" value="1"/>
</dbReference>
<dbReference type="Pfam" id="PF01653">
    <property type="entry name" value="DNA_ligase_aden"/>
    <property type="match status" value="1"/>
</dbReference>
<dbReference type="HAMAP" id="MF_01588">
    <property type="entry name" value="DNA_ligase_A"/>
    <property type="match status" value="1"/>
</dbReference>
<dbReference type="InterPro" id="IPR033136">
    <property type="entry name" value="DNA_ligase_CS"/>
</dbReference>
<dbReference type="SUPFAM" id="SSF52113">
    <property type="entry name" value="BRCT domain"/>
    <property type="match status" value="1"/>
</dbReference>
<comment type="similarity">
    <text evidence="11">Belongs to the NAD-dependent DNA ligase family. LigA subfamily.</text>
</comment>
<dbReference type="Gene3D" id="2.40.50.140">
    <property type="entry name" value="Nucleic acid-binding proteins"/>
    <property type="match status" value="1"/>
</dbReference>
<keyword evidence="15" id="KW-1185">Reference proteome</keyword>
<evidence type="ECO:0000256" key="7">
    <source>
        <dbReference type="ARBA" id="ARBA00022842"/>
    </source>
</evidence>
<evidence type="ECO:0000256" key="10">
    <source>
        <dbReference type="ARBA" id="ARBA00034005"/>
    </source>
</evidence>
<dbReference type="Pfam" id="PF14520">
    <property type="entry name" value="HHH_5"/>
    <property type="match status" value="1"/>
</dbReference>
<feature type="active site" description="N6-AMP-lysine intermediate" evidence="11">
    <location>
        <position position="115"/>
    </location>
</feature>
<dbReference type="CDD" id="cd17748">
    <property type="entry name" value="BRCT_DNA_ligase_like"/>
    <property type="match status" value="1"/>
</dbReference>
<dbReference type="InterPro" id="IPR041663">
    <property type="entry name" value="DisA/LigA_HHH"/>
</dbReference>
<comment type="function">
    <text evidence="1 11">DNA ligase that catalyzes the formation of phosphodiester linkages between 5'-phosphoryl and 3'-hydroxyl groups in double-stranded DNA using NAD as a coenzyme and as the energy source for the reaction. It is essential for DNA replication and repair of damaged DNA.</text>
</comment>
<protein>
    <recommendedName>
        <fullName evidence="11 12">DNA ligase</fullName>
        <ecNumber evidence="11 12">6.5.1.2</ecNumber>
    </recommendedName>
    <alternativeName>
        <fullName evidence="11">Polydeoxyribonucleotide synthase [NAD(+)]</fullName>
    </alternativeName>
</protein>
<feature type="binding site" evidence="11">
    <location>
        <position position="408"/>
    </location>
    <ligand>
        <name>Zn(2+)</name>
        <dbReference type="ChEBI" id="CHEBI:29105"/>
    </ligand>
</feature>
<feature type="binding site" evidence="11">
    <location>
        <position position="173"/>
    </location>
    <ligand>
        <name>NAD(+)</name>
        <dbReference type="ChEBI" id="CHEBI:57540"/>
    </ligand>
</feature>
<feature type="binding site" evidence="11">
    <location>
        <position position="136"/>
    </location>
    <ligand>
        <name>NAD(+)</name>
        <dbReference type="ChEBI" id="CHEBI:57540"/>
    </ligand>
</feature>
<feature type="domain" description="BRCT" evidence="13">
    <location>
        <begin position="593"/>
        <end position="671"/>
    </location>
</feature>
<dbReference type="PIRSF" id="PIRSF001604">
    <property type="entry name" value="LigA"/>
    <property type="match status" value="1"/>
</dbReference>
<dbReference type="PANTHER" id="PTHR23389">
    <property type="entry name" value="CHROMOSOME TRANSMISSION FIDELITY FACTOR 18"/>
    <property type="match status" value="1"/>
</dbReference>
<dbReference type="SUPFAM" id="SSF56091">
    <property type="entry name" value="DNA ligase/mRNA capping enzyme, catalytic domain"/>
    <property type="match status" value="1"/>
</dbReference>
<proteinExistence type="inferred from homology"/>
<keyword evidence="8 11" id="KW-0520">NAD</keyword>
<keyword evidence="4 11" id="KW-0479">Metal-binding</keyword>
<feature type="binding site" evidence="11">
    <location>
        <begin position="32"/>
        <end position="36"/>
    </location>
    <ligand>
        <name>NAD(+)</name>
        <dbReference type="ChEBI" id="CHEBI:57540"/>
    </ligand>
</feature>
<reference evidence="14 15" key="1">
    <citation type="submission" date="2024-04" db="EMBL/GenBank/DDBJ databases">
        <title>Two novel Raoultella species associated with bleeding cankers of broadleaf hosts, Raoultella scottia sp. nov. and Raoultella lignicola sp. nov.</title>
        <authorList>
            <person name="Brady C.L."/>
        </authorList>
    </citation>
    <scope>NUCLEOTIDE SEQUENCE [LARGE SCALE GENOMIC DNA]</scope>
    <source>
        <strain evidence="14 15">TW_WC1a.1</strain>
    </source>
</reference>
<dbReference type="SMART" id="SM00292">
    <property type="entry name" value="BRCT"/>
    <property type="match status" value="1"/>
</dbReference>
<evidence type="ECO:0000313" key="14">
    <source>
        <dbReference type="EMBL" id="MEL0554061.1"/>
    </source>
</evidence>